<name>A0A3G5AED3_9VIRU</name>
<proteinExistence type="predicted"/>
<protein>
    <submittedName>
        <fullName evidence="2">Uncharacterized protein</fullName>
    </submittedName>
</protein>
<sequence>MFQYVFQEKIEIADILESFLEPIYFRRFIPMNKLGTAEAPWQKVVSKSRWKLPERPPRKHRPKAKKPVPAEVVEPPKEVKREPIVVPEWQIVGSCRGHRSTVSKATETKAVPEPVAEPVAAEKAVEKPPVLSDYDEKFKVWRLYPGYSPVVTCSTDNWQFYTCGSSECVCTKPTLPKATTPFDFGEEIKVQRFHDQRLLQKAVQNALQEAVREKLQEIDVPSDYDEKSKVWRLRDTTWLTCSTDNFEFFTCGGSQCKCTIATNDDE</sequence>
<accession>A0A3G5AED3</accession>
<reference evidence="2" key="1">
    <citation type="submission" date="2018-10" db="EMBL/GenBank/DDBJ databases">
        <title>Hidden diversity of soil giant viruses.</title>
        <authorList>
            <person name="Schulz F."/>
            <person name="Alteio L."/>
            <person name="Goudeau D."/>
            <person name="Ryan E.M."/>
            <person name="Malmstrom R.R."/>
            <person name="Blanchard J."/>
            <person name="Woyke T."/>
        </authorList>
    </citation>
    <scope>NUCLEOTIDE SEQUENCE</scope>
    <source>
        <strain evidence="2">HYV1</strain>
    </source>
</reference>
<organism evidence="2">
    <name type="scientific">Hyperionvirus sp</name>
    <dbReference type="NCBI Taxonomy" id="2487770"/>
    <lineage>
        <taxon>Viruses</taxon>
        <taxon>Varidnaviria</taxon>
        <taxon>Bamfordvirae</taxon>
        <taxon>Nucleocytoviricota</taxon>
        <taxon>Megaviricetes</taxon>
        <taxon>Imitervirales</taxon>
        <taxon>Mimiviridae</taxon>
        <taxon>Klosneuvirinae</taxon>
    </lineage>
</organism>
<evidence type="ECO:0000256" key="1">
    <source>
        <dbReference type="SAM" id="MobiDB-lite"/>
    </source>
</evidence>
<feature type="region of interest" description="Disordered" evidence="1">
    <location>
        <begin position="52"/>
        <end position="73"/>
    </location>
</feature>
<evidence type="ECO:0000313" key="2">
    <source>
        <dbReference type="EMBL" id="AYV83729.1"/>
    </source>
</evidence>
<feature type="compositionally biased region" description="Basic residues" evidence="1">
    <location>
        <begin position="57"/>
        <end position="66"/>
    </location>
</feature>
<gene>
    <name evidence="2" type="ORF">Hyperionvirus11_2</name>
</gene>
<dbReference type="EMBL" id="MK072393">
    <property type="protein sequence ID" value="AYV83729.1"/>
    <property type="molecule type" value="Genomic_DNA"/>
</dbReference>